<feature type="domain" description="Tetrapyrrole biosynthesis uroporphyrinogen III synthase" evidence="10">
    <location>
        <begin position="25"/>
        <end position="251"/>
    </location>
</feature>
<comment type="caution">
    <text evidence="11">The sequence shown here is derived from an EMBL/GenBank/DDBJ whole genome shotgun (WGS) entry which is preliminary data.</text>
</comment>
<name>A0ABU9K0R6_9BACI</name>
<protein>
    <recommendedName>
        <fullName evidence="7 9">Uroporphyrinogen-III synthase</fullName>
        <ecNumber evidence="3 9">4.2.1.75</ecNumber>
    </recommendedName>
</protein>
<dbReference type="GO" id="GO:0004852">
    <property type="term" value="F:uroporphyrinogen-III synthase activity"/>
    <property type="evidence" value="ECO:0007669"/>
    <property type="project" value="UniProtKB-EC"/>
</dbReference>
<dbReference type="PANTHER" id="PTHR38042">
    <property type="entry name" value="UROPORPHYRINOGEN-III SYNTHASE, CHLOROPLASTIC"/>
    <property type="match status" value="1"/>
</dbReference>
<evidence type="ECO:0000256" key="9">
    <source>
        <dbReference type="RuleBase" id="RU366031"/>
    </source>
</evidence>
<dbReference type="EMBL" id="JBBYAK010000001">
    <property type="protein sequence ID" value="MEL3958052.1"/>
    <property type="molecule type" value="Genomic_DNA"/>
</dbReference>
<evidence type="ECO:0000256" key="7">
    <source>
        <dbReference type="ARBA" id="ARBA00040167"/>
    </source>
</evidence>
<evidence type="ECO:0000256" key="8">
    <source>
        <dbReference type="ARBA" id="ARBA00048617"/>
    </source>
</evidence>
<dbReference type="Gene3D" id="3.40.50.10090">
    <property type="match status" value="2"/>
</dbReference>
<evidence type="ECO:0000259" key="10">
    <source>
        <dbReference type="Pfam" id="PF02602"/>
    </source>
</evidence>
<keyword evidence="4 9" id="KW-0456">Lyase</keyword>
<keyword evidence="12" id="KW-1185">Reference proteome</keyword>
<evidence type="ECO:0000256" key="3">
    <source>
        <dbReference type="ARBA" id="ARBA00013109"/>
    </source>
</evidence>
<keyword evidence="5 9" id="KW-0627">Porphyrin biosynthesis</keyword>
<dbReference type="InterPro" id="IPR039793">
    <property type="entry name" value="UROS/Hem4"/>
</dbReference>
<organism evidence="11 12">
    <name type="scientific">Caldifermentibacillus hisashii</name>
    <dbReference type="NCBI Taxonomy" id="996558"/>
    <lineage>
        <taxon>Bacteria</taxon>
        <taxon>Bacillati</taxon>
        <taxon>Bacillota</taxon>
        <taxon>Bacilli</taxon>
        <taxon>Bacillales</taxon>
        <taxon>Bacillaceae</taxon>
        <taxon>Caldifermentibacillus</taxon>
    </lineage>
</organism>
<evidence type="ECO:0000313" key="12">
    <source>
        <dbReference type="Proteomes" id="UP001459714"/>
    </source>
</evidence>
<evidence type="ECO:0000256" key="2">
    <source>
        <dbReference type="ARBA" id="ARBA00008133"/>
    </source>
</evidence>
<dbReference type="Proteomes" id="UP001459714">
    <property type="component" value="Unassembled WGS sequence"/>
</dbReference>
<gene>
    <name evidence="11" type="ORF">NST17_12720</name>
</gene>
<dbReference type="InterPro" id="IPR036108">
    <property type="entry name" value="4pyrrol_syn_uPrphyn_synt_sf"/>
</dbReference>
<dbReference type="Pfam" id="PF02602">
    <property type="entry name" value="HEM4"/>
    <property type="match status" value="1"/>
</dbReference>
<sequence length="261" mass="29404">MKLTLDRLANKKYLIMRDSSQAVSLIEGIRSLGGIPLLVPLISFKKTSLSERERKLMNELTSFDWLIFTSQNGVRFFMAQLEEMGLSFPEHVKVAAVGTKTQSSLVNYGISPSFIPKKFTGEALADEMKDFIEKNERICVIKGNLARDVVGTVLRNVGAIVEEIIIYETFLPGENKEKLIATLKNKVDVLIFTSPSTVKHFMSILMEKNERHLLDGKWVASIGPVTKKALEDYGIPVHICPDIYTVDQLLEEMKVFFGKKC</sequence>
<accession>A0ABU9K0R6</accession>
<dbReference type="SUPFAM" id="SSF69618">
    <property type="entry name" value="HemD-like"/>
    <property type="match status" value="1"/>
</dbReference>
<evidence type="ECO:0000256" key="1">
    <source>
        <dbReference type="ARBA" id="ARBA00004772"/>
    </source>
</evidence>
<comment type="pathway">
    <text evidence="1 9">Porphyrin-containing compound metabolism; protoporphyrin-IX biosynthesis; coproporphyrinogen-III from 5-aminolevulinate: step 3/4.</text>
</comment>
<evidence type="ECO:0000256" key="4">
    <source>
        <dbReference type="ARBA" id="ARBA00023239"/>
    </source>
</evidence>
<dbReference type="PANTHER" id="PTHR38042:SF1">
    <property type="entry name" value="UROPORPHYRINOGEN-III SYNTHASE, CHLOROPLASTIC"/>
    <property type="match status" value="1"/>
</dbReference>
<reference evidence="11 12" key="1">
    <citation type="submission" date="2024-03" db="EMBL/GenBank/DDBJ databases">
        <title>Bacilli Hybrid Assemblies.</title>
        <authorList>
            <person name="Kovac J."/>
        </authorList>
    </citation>
    <scope>NUCLEOTIDE SEQUENCE [LARGE SCALE GENOMIC DNA]</scope>
    <source>
        <strain evidence="11 12">FSL M8-0022</strain>
    </source>
</reference>
<comment type="similarity">
    <text evidence="2 9">Belongs to the uroporphyrinogen-III synthase family.</text>
</comment>
<dbReference type="EC" id="4.2.1.75" evidence="3 9"/>
<dbReference type="InterPro" id="IPR003754">
    <property type="entry name" value="4pyrrol_synth_uPrphyn_synth"/>
</dbReference>
<evidence type="ECO:0000256" key="5">
    <source>
        <dbReference type="ARBA" id="ARBA00023244"/>
    </source>
</evidence>
<dbReference type="CDD" id="cd06578">
    <property type="entry name" value="HemD"/>
    <property type="match status" value="1"/>
</dbReference>
<comment type="catalytic activity">
    <reaction evidence="8 9">
        <text>hydroxymethylbilane = uroporphyrinogen III + H2O</text>
        <dbReference type="Rhea" id="RHEA:18965"/>
        <dbReference type="ChEBI" id="CHEBI:15377"/>
        <dbReference type="ChEBI" id="CHEBI:57308"/>
        <dbReference type="ChEBI" id="CHEBI:57845"/>
        <dbReference type="EC" id="4.2.1.75"/>
    </reaction>
</comment>
<proteinExistence type="inferred from homology"/>
<evidence type="ECO:0000313" key="11">
    <source>
        <dbReference type="EMBL" id="MEL3958052.1"/>
    </source>
</evidence>
<evidence type="ECO:0000256" key="6">
    <source>
        <dbReference type="ARBA" id="ARBA00037589"/>
    </source>
</evidence>
<dbReference type="RefSeq" id="WP_342020372.1">
    <property type="nucleotide sequence ID" value="NZ_CP150143.1"/>
</dbReference>
<comment type="function">
    <text evidence="6 9">Catalyzes cyclization of the linear tetrapyrrole, hydroxymethylbilane, to the macrocyclic uroporphyrinogen III.</text>
</comment>